<evidence type="ECO:0000256" key="1">
    <source>
        <dbReference type="ARBA" id="ARBA00007606"/>
    </source>
</evidence>
<evidence type="ECO:0000313" key="4">
    <source>
        <dbReference type="EMBL" id="GMN44881.1"/>
    </source>
</evidence>
<dbReference type="AlphaFoldDB" id="A0AA88AJ05"/>
<feature type="domain" description="Legume lectin" evidence="3">
    <location>
        <begin position="20"/>
        <end position="178"/>
    </location>
</feature>
<dbReference type="PANTHER" id="PTHR32401:SF38">
    <property type="entry name" value="LECTIN-LIKE PROTEIN"/>
    <property type="match status" value="1"/>
</dbReference>
<dbReference type="Pfam" id="PF00139">
    <property type="entry name" value="Lectin_legB"/>
    <property type="match status" value="1"/>
</dbReference>
<dbReference type="GO" id="GO:0030246">
    <property type="term" value="F:carbohydrate binding"/>
    <property type="evidence" value="ECO:0007669"/>
    <property type="project" value="UniProtKB-KW"/>
</dbReference>
<protein>
    <recommendedName>
        <fullName evidence="3">Legume lectin domain-containing protein</fullName>
    </recommendedName>
</protein>
<evidence type="ECO:0000259" key="3">
    <source>
        <dbReference type="Pfam" id="PF00139"/>
    </source>
</evidence>
<name>A0AA88AJ05_FICCA</name>
<dbReference type="Gramene" id="FCD_00034053-RA">
    <property type="protein sequence ID" value="FCD_00034053-RA:cds"/>
    <property type="gene ID" value="FCD_00034053"/>
</dbReference>
<gene>
    <name evidence="4" type="ORF">TIFTF001_014079</name>
</gene>
<dbReference type="InterPro" id="IPR001220">
    <property type="entry name" value="Legume_lectin_dom"/>
</dbReference>
<accession>A0AA88AJ05</accession>
<dbReference type="CDD" id="cd06899">
    <property type="entry name" value="lectin_legume_LecRK_Arcelin_ConA"/>
    <property type="match status" value="1"/>
</dbReference>
<keyword evidence="5" id="KW-1185">Reference proteome</keyword>
<comment type="caution">
    <text evidence="4">The sequence shown here is derived from an EMBL/GenBank/DDBJ whole genome shotgun (WGS) entry which is preliminary data.</text>
</comment>
<proteinExistence type="inferred from homology"/>
<evidence type="ECO:0000256" key="2">
    <source>
        <dbReference type="ARBA" id="ARBA00022734"/>
    </source>
</evidence>
<dbReference type="InterPro" id="IPR013320">
    <property type="entry name" value="ConA-like_dom_sf"/>
</dbReference>
<reference evidence="4" key="1">
    <citation type="submission" date="2023-07" db="EMBL/GenBank/DDBJ databases">
        <title>draft genome sequence of fig (Ficus carica).</title>
        <authorList>
            <person name="Takahashi T."/>
            <person name="Nishimura K."/>
        </authorList>
    </citation>
    <scope>NUCLEOTIDE SEQUENCE</scope>
</reference>
<dbReference type="InterPro" id="IPR050258">
    <property type="entry name" value="Leguminous_Lectin"/>
</dbReference>
<sequence>MVAVQHNDLKVLVFSFASAVEFTFNGFNSSSSELLLYGGATIDSGALSLNRNSTFSIGRALYHAKVPTRSSPNTTDLLNFSTSFTFSITPFKDRLPGHGFVFAFVPSVGLQGASSSQHLGLFNQTNNGEPNNHVFGVEFDVFQNEEFGDINDNHVGVDVNSLTSIVSRRAGYCVTLANANHEKKPQRALIEVPFDLSRVFLDEMHVGFTASTGQLLESHKIIDWSFNSLVTIA</sequence>
<dbReference type="SUPFAM" id="SSF49899">
    <property type="entry name" value="Concanavalin A-like lectins/glucanases"/>
    <property type="match status" value="1"/>
</dbReference>
<dbReference type="Gene3D" id="2.60.120.200">
    <property type="match status" value="2"/>
</dbReference>
<comment type="similarity">
    <text evidence="1">Belongs to the leguminous lectin family.</text>
</comment>
<dbReference type="EMBL" id="BTGU01000019">
    <property type="protein sequence ID" value="GMN44881.1"/>
    <property type="molecule type" value="Genomic_DNA"/>
</dbReference>
<organism evidence="4 5">
    <name type="scientific">Ficus carica</name>
    <name type="common">Common fig</name>
    <dbReference type="NCBI Taxonomy" id="3494"/>
    <lineage>
        <taxon>Eukaryota</taxon>
        <taxon>Viridiplantae</taxon>
        <taxon>Streptophyta</taxon>
        <taxon>Embryophyta</taxon>
        <taxon>Tracheophyta</taxon>
        <taxon>Spermatophyta</taxon>
        <taxon>Magnoliopsida</taxon>
        <taxon>eudicotyledons</taxon>
        <taxon>Gunneridae</taxon>
        <taxon>Pentapetalae</taxon>
        <taxon>rosids</taxon>
        <taxon>fabids</taxon>
        <taxon>Rosales</taxon>
        <taxon>Moraceae</taxon>
        <taxon>Ficeae</taxon>
        <taxon>Ficus</taxon>
    </lineage>
</organism>
<keyword evidence="2" id="KW-0430">Lectin</keyword>
<dbReference type="PANTHER" id="PTHR32401">
    <property type="entry name" value="CONCANAVALIN A-LIKE LECTIN FAMILY PROTEIN"/>
    <property type="match status" value="1"/>
</dbReference>
<dbReference type="Proteomes" id="UP001187192">
    <property type="component" value="Unassembled WGS sequence"/>
</dbReference>
<evidence type="ECO:0000313" key="5">
    <source>
        <dbReference type="Proteomes" id="UP001187192"/>
    </source>
</evidence>